<dbReference type="OrthoDB" id="269872at2759"/>
<organism evidence="4 5">
    <name type="scientific">Ceraceosorus guamensis</name>
    <dbReference type="NCBI Taxonomy" id="1522189"/>
    <lineage>
        <taxon>Eukaryota</taxon>
        <taxon>Fungi</taxon>
        <taxon>Dikarya</taxon>
        <taxon>Basidiomycota</taxon>
        <taxon>Ustilaginomycotina</taxon>
        <taxon>Exobasidiomycetes</taxon>
        <taxon>Ceraceosorales</taxon>
        <taxon>Ceraceosoraceae</taxon>
        <taxon>Ceraceosorus</taxon>
    </lineage>
</organism>
<dbReference type="FunCoup" id="A0A316VYP4">
    <property type="interactions" value="6"/>
</dbReference>
<keyword evidence="5" id="KW-1185">Reference proteome</keyword>
<dbReference type="GO" id="GO:0005739">
    <property type="term" value="C:mitochondrion"/>
    <property type="evidence" value="ECO:0007669"/>
    <property type="project" value="TreeGrafter"/>
</dbReference>
<dbReference type="GO" id="GO:0008276">
    <property type="term" value="F:protein methyltransferase activity"/>
    <property type="evidence" value="ECO:0007669"/>
    <property type="project" value="InterPro"/>
</dbReference>
<dbReference type="SUPFAM" id="SSF53335">
    <property type="entry name" value="S-adenosyl-L-methionine-dependent methyltransferases"/>
    <property type="match status" value="1"/>
</dbReference>
<evidence type="ECO:0000256" key="1">
    <source>
        <dbReference type="ARBA" id="ARBA00022603"/>
    </source>
</evidence>
<reference evidence="4 5" key="1">
    <citation type="journal article" date="2018" name="Mol. Biol. Evol.">
        <title>Broad Genomic Sampling Reveals a Smut Pathogenic Ancestry of the Fungal Clade Ustilaginomycotina.</title>
        <authorList>
            <person name="Kijpornyongpan T."/>
            <person name="Mondo S.J."/>
            <person name="Barry K."/>
            <person name="Sandor L."/>
            <person name="Lee J."/>
            <person name="Lipzen A."/>
            <person name="Pangilinan J."/>
            <person name="LaButti K."/>
            <person name="Hainaut M."/>
            <person name="Henrissat B."/>
            <person name="Grigoriev I.V."/>
            <person name="Spatafora J.W."/>
            <person name="Aime M.C."/>
        </authorList>
    </citation>
    <scope>NUCLEOTIDE SEQUENCE [LARGE SCALE GENOMIC DNA]</scope>
    <source>
        <strain evidence="4 5">MCA 4658</strain>
    </source>
</reference>
<accession>A0A316VYP4</accession>
<dbReference type="PANTHER" id="PTHR18895">
    <property type="entry name" value="HEMK METHYLTRANSFERASE"/>
    <property type="match status" value="1"/>
</dbReference>
<dbReference type="GO" id="GO:0032259">
    <property type="term" value="P:methylation"/>
    <property type="evidence" value="ECO:0007669"/>
    <property type="project" value="UniProtKB-KW"/>
</dbReference>
<dbReference type="InterPro" id="IPR050320">
    <property type="entry name" value="N5-glutamine_MTase"/>
</dbReference>
<dbReference type="NCBIfam" id="TIGR00536">
    <property type="entry name" value="hemK_fam"/>
    <property type="match status" value="1"/>
</dbReference>
<proteinExistence type="predicted"/>
<dbReference type="PANTHER" id="PTHR18895:SF74">
    <property type="entry name" value="MTRF1L RELEASE FACTOR GLUTAMINE METHYLTRANSFERASE"/>
    <property type="match status" value="1"/>
</dbReference>
<evidence type="ECO:0000313" key="4">
    <source>
        <dbReference type="EMBL" id="PWN41381.1"/>
    </source>
</evidence>
<dbReference type="InterPro" id="IPR029063">
    <property type="entry name" value="SAM-dependent_MTases_sf"/>
</dbReference>
<sequence>MGSTFAKRCTSSITQPLKIWTSSSIQYRACGARIHSSSRSAERYPSRLSRALANLTQHLQTNGSTAQEAHEEAEQLVKWVRSEHHQRNLAPRDSYRTTLRALHRLKNGEPIAYVLGNAPFGAIKVECKAPVLIPRHETEEWTLRLGDLLKKHVKDHRRVFDMSLLDLCTGTGCIALLLADVFSKLRKDDKILLEAHIRAVDVAPQAVALAQRNANRCKSDWHECVDLQIIKGDLFVDGDVNKVCHSLPAQHTQGFDLLVCNPPYISASDWKELDASVKNWEDRLALVGDYPNERHPGQAMPEPHIRSGLIFYKRLAQLISSGKLVRPPRDGQSPLPSFVLEVGHDQASAVVNLFAGCTRSLQVWRDAFGKDRAVVGWLS</sequence>
<keyword evidence="1 4" id="KW-0489">Methyltransferase</keyword>
<dbReference type="InParanoid" id="A0A316VYP4"/>
<dbReference type="RefSeq" id="XP_025368541.1">
    <property type="nucleotide sequence ID" value="XM_025517092.1"/>
</dbReference>
<dbReference type="CDD" id="cd02440">
    <property type="entry name" value="AdoMet_MTases"/>
    <property type="match status" value="1"/>
</dbReference>
<dbReference type="AlphaFoldDB" id="A0A316VYP4"/>
<dbReference type="Proteomes" id="UP000245783">
    <property type="component" value="Unassembled WGS sequence"/>
</dbReference>
<dbReference type="Gene3D" id="3.40.50.150">
    <property type="entry name" value="Vaccinia Virus protein VP39"/>
    <property type="match status" value="1"/>
</dbReference>
<keyword evidence="3" id="KW-0949">S-adenosyl-L-methionine</keyword>
<evidence type="ECO:0000256" key="3">
    <source>
        <dbReference type="ARBA" id="ARBA00022691"/>
    </source>
</evidence>
<dbReference type="GeneID" id="37038962"/>
<evidence type="ECO:0000313" key="5">
    <source>
        <dbReference type="Proteomes" id="UP000245783"/>
    </source>
</evidence>
<keyword evidence="2 4" id="KW-0808">Transferase</keyword>
<dbReference type="STRING" id="1522189.A0A316VYP4"/>
<name>A0A316VYP4_9BASI</name>
<dbReference type="InterPro" id="IPR002052">
    <property type="entry name" value="DNA_methylase_N6_adenine_CS"/>
</dbReference>
<dbReference type="EMBL" id="KZ819394">
    <property type="protein sequence ID" value="PWN41381.1"/>
    <property type="molecule type" value="Genomic_DNA"/>
</dbReference>
<gene>
    <name evidence="4" type="ORF">IE81DRAFT_367550</name>
</gene>
<dbReference type="PROSITE" id="PS00092">
    <property type="entry name" value="N6_MTASE"/>
    <property type="match status" value="1"/>
</dbReference>
<dbReference type="GO" id="GO:0003676">
    <property type="term" value="F:nucleic acid binding"/>
    <property type="evidence" value="ECO:0007669"/>
    <property type="project" value="InterPro"/>
</dbReference>
<protein>
    <submittedName>
        <fullName evidence="4">S-adenosyl-L-methionine-dependent methyltransferase</fullName>
    </submittedName>
</protein>
<dbReference type="InterPro" id="IPR004556">
    <property type="entry name" value="HemK-like"/>
</dbReference>
<evidence type="ECO:0000256" key="2">
    <source>
        <dbReference type="ARBA" id="ARBA00022679"/>
    </source>
</evidence>